<comment type="function">
    <text evidence="8">Cytochromes P450 are a group of heme-thiolate monooxygenases. They oxidize a variety of structurally unrelated compounds, including steroids, fatty acids, and xenobiotics.</text>
</comment>
<dbReference type="GO" id="GO:0016705">
    <property type="term" value="F:oxidoreductase activity, acting on paired donors, with incorporation or reduction of molecular oxygen"/>
    <property type="evidence" value="ECO:0007669"/>
    <property type="project" value="InterPro"/>
</dbReference>
<keyword evidence="7 9" id="KW-0503">Monooxygenase</keyword>
<evidence type="ECO:0000256" key="8">
    <source>
        <dbReference type="ARBA" id="ARBA00043906"/>
    </source>
</evidence>
<dbReference type="InterPro" id="IPR002397">
    <property type="entry name" value="Cyt_P450_B"/>
</dbReference>
<evidence type="ECO:0000256" key="3">
    <source>
        <dbReference type="ARBA" id="ARBA00022617"/>
    </source>
</evidence>
<dbReference type="GO" id="GO:0005506">
    <property type="term" value="F:iron ion binding"/>
    <property type="evidence" value="ECO:0007669"/>
    <property type="project" value="InterPro"/>
</dbReference>
<dbReference type="OrthoDB" id="9801155at2"/>
<evidence type="ECO:0000313" key="11">
    <source>
        <dbReference type="Proteomes" id="UP000183208"/>
    </source>
</evidence>
<evidence type="ECO:0000256" key="6">
    <source>
        <dbReference type="ARBA" id="ARBA00023004"/>
    </source>
</evidence>
<evidence type="ECO:0000256" key="1">
    <source>
        <dbReference type="ARBA" id="ARBA00001971"/>
    </source>
</evidence>
<dbReference type="GO" id="GO:0004497">
    <property type="term" value="F:monooxygenase activity"/>
    <property type="evidence" value="ECO:0007669"/>
    <property type="project" value="UniProtKB-KW"/>
</dbReference>
<dbReference type="FunFam" id="1.10.630.10:FF:000018">
    <property type="entry name" value="Cytochrome P450 monooxygenase"/>
    <property type="match status" value="1"/>
</dbReference>
<comment type="cofactor">
    <cofactor evidence="1">
        <name>heme</name>
        <dbReference type="ChEBI" id="CHEBI:30413"/>
    </cofactor>
</comment>
<keyword evidence="3 9" id="KW-0349">Heme</keyword>
<protein>
    <submittedName>
        <fullName evidence="10">Cytochrome P450</fullName>
    </submittedName>
</protein>
<keyword evidence="5 9" id="KW-0560">Oxidoreductase</keyword>
<dbReference type="Pfam" id="PF00067">
    <property type="entry name" value="p450"/>
    <property type="match status" value="1"/>
</dbReference>
<dbReference type="RefSeq" id="WP_074827591.1">
    <property type="nucleotide sequence ID" value="NZ_FNTI01000001.1"/>
</dbReference>
<evidence type="ECO:0000256" key="5">
    <source>
        <dbReference type="ARBA" id="ARBA00023002"/>
    </source>
</evidence>
<proteinExistence type="inferred from homology"/>
<dbReference type="EMBL" id="FNTI01000001">
    <property type="protein sequence ID" value="SEE14802.1"/>
    <property type="molecule type" value="Genomic_DNA"/>
</dbReference>
<dbReference type="PROSITE" id="PS00086">
    <property type="entry name" value="CYTOCHROME_P450"/>
    <property type="match status" value="1"/>
</dbReference>
<sequence length="400" mass="45736">MSQAVAELAYPMSRTKPFNPPDGYADLREHQRFARVRLWDGTYPYLLTKFDDIRVVLSNPKFSCEPNREGFPHVFEGRMVADKADRSFLRLDNPEHDRLRRMVTKEFTVRRIEQLTPRIEESVDRLITQYSQLPQGADFVEHFSAPLPTEIITFLLGIPYEDHEFFHEATRIQFGSKSTPAEVRKSLDDLFNYLDALITRKEREPQDDIVSRLVAEQLKPGHVDRLTLINIVRLLLSAGHQTTQNMTALGVLTLLQHPDQLALIKSNPEMIPGAVEELLRFSSVLHVGARRVALEDIDVNGKLVKAGEGVICSIPAANRDPNLFPDPDKFDVERDAARHVAFGFGVHQCLGQVLARAELRIVYGSLFNRLPNLRLAVPFEKLRFRHDMFVYGVHELPLAW</sequence>
<evidence type="ECO:0000256" key="2">
    <source>
        <dbReference type="ARBA" id="ARBA00010617"/>
    </source>
</evidence>
<dbReference type="InterPro" id="IPR001128">
    <property type="entry name" value="Cyt_P450"/>
</dbReference>
<dbReference type="Proteomes" id="UP000183208">
    <property type="component" value="Unassembled WGS sequence"/>
</dbReference>
<dbReference type="PRINTS" id="PR00359">
    <property type="entry name" value="BP450"/>
</dbReference>
<dbReference type="PANTHER" id="PTHR46696">
    <property type="entry name" value="P450, PUTATIVE (EUROFUNG)-RELATED"/>
    <property type="match status" value="1"/>
</dbReference>
<dbReference type="CDD" id="cd11030">
    <property type="entry name" value="CYP105-like"/>
    <property type="match status" value="1"/>
</dbReference>
<dbReference type="SUPFAM" id="SSF48264">
    <property type="entry name" value="Cytochrome P450"/>
    <property type="match status" value="1"/>
</dbReference>
<dbReference type="PRINTS" id="PR00385">
    <property type="entry name" value="P450"/>
</dbReference>
<evidence type="ECO:0000313" key="10">
    <source>
        <dbReference type="EMBL" id="SEE14802.1"/>
    </source>
</evidence>
<evidence type="ECO:0000256" key="7">
    <source>
        <dbReference type="ARBA" id="ARBA00023033"/>
    </source>
</evidence>
<dbReference type="AlphaFoldDB" id="A0A1M7G3N3"/>
<dbReference type="InterPro" id="IPR036396">
    <property type="entry name" value="Cyt_P450_sf"/>
</dbReference>
<name>A0A1M7G3N3_9BRAD</name>
<dbReference type="Gene3D" id="1.10.630.10">
    <property type="entry name" value="Cytochrome P450"/>
    <property type="match status" value="1"/>
</dbReference>
<keyword evidence="6 9" id="KW-0408">Iron</keyword>
<evidence type="ECO:0000256" key="9">
    <source>
        <dbReference type="RuleBase" id="RU000461"/>
    </source>
</evidence>
<comment type="similarity">
    <text evidence="2 9">Belongs to the cytochrome P450 family.</text>
</comment>
<dbReference type="InterPro" id="IPR017972">
    <property type="entry name" value="Cyt_P450_CS"/>
</dbReference>
<organism evidence="10 11">
    <name type="scientific">Bradyrhizobium lablabi</name>
    <dbReference type="NCBI Taxonomy" id="722472"/>
    <lineage>
        <taxon>Bacteria</taxon>
        <taxon>Pseudomonadati</taxon>
        <taxon>Pseudomonadota</taxon>
        <taxon>Alphaproteobacteria</taxon>
        <taxon>Hyphomicrobiales</taxon>
        <taxon>Nitrobacteraceae</taxon>
        <taxon>Bradyrhizobium</taxon>
    </lineage>
</organism>
<dbReference type="GO" id="GO:0020037">
    <property type="term" value="F:heme binding"/>
    <property type="evidence" value="ECO:0007669"/>
    <property type="project" value="InterPro"/>
</dbReference>
<reference evidence="10 11" key="1">
    <citation type="submission" date="2016-10" db="EMBL/GenBank/DDBJ databases">
        <authorList>
            <person name="de Groot N.N."/>
        </authorList>
    </citation>
    <scope>NUCLEOTIDE SEQUENCE [LARGE SCALE GENOMIC DNA]</scope>
    <source>
        <strain evidence="10 11">GAS522</strain>
    </source>
</reference>
<evidence type="ECO:0000256" key="4">
    <source>
        <dbReference type="ARBA" id="ARBA00022723"/>
    </source>
</evidence>
<accession>A0A1M7G3N3</accession>
<gene>
    <name evidence="10" type="ORF">SAMN05444171_6422</name>
</gene>
<keyword evidence="4 9" id="KW-0479">Metal-binding</keyword>
<dbReference type="PANTHER" id="PTHR46696:SF6">
    <property type="entry name" value="P450, PUTATIVE (EUROFUNG)-RELATED"/>
    <property type="match status" value="1"/>
</dbReference>